<dbReference type="Proteomes" id="UP000807769">
    <property type="component" value="Unassembled WGS sequence"/>
</dbReference>
<dbReference type="OrthoDB" id="2690514at2759"/>
<evidence type="ECO:0000313" key="2">
    <source>
        <dbReference type="EMBL" id="KAG1815107.1"/>
    </source>
</evidence>
<dbReference type="AlphaFoldDB" id="A0A9P7E9A5"/>
<dbReference type="GeneID" id="64626984"/>
<sequence length="123" mass="13756">MDSSCYIPQLQLGEFLAALQDRSMGMPNPYGPMPLDFGGMSGLPEVVEGSRDTGKLSKDAVISAHKAVKQRIAELERKTIVYEQQNMDVIAHQLNLAIQNAQQFYDRRMTDMKGYFEAKLAEA</sequence>
<name>A0A9P7E9A5_9AGAM</name>
<reference evidence="2" key="1">
    <citation type="journal article" date="2020" name="New Phytol.">
        <title>Comparative genomics reveals dynamic genome evolution in host specialist ectomycorrhizal fungi.</title>
        <authorList>
            <person name="Lofgren L.A."/>
            <person name="Nguyen N.H."/>
            <person name="Vilgalys R."/>
            <person name="Ruytinx J."/>
            <person name="Liao H.L."/>
            <person name="Branco S."/>
            <person name="Kuo A."/>
            <person name="LaButti K."/>
            <person name="Lipzen A."/>
            <person name="Andreopoulos W."/>
            <person name="Pangilinan J."/>
            <person name="Riley R."/>
            <person name="Hundley H."/>
            <person name="Na H."/>
            <person name="Barry K."/>
            <person name="Grigoriev I.V."/>
            <person name="Stajich J.E."/>
            <person name="Kennedy P.G."/>
        </authorList>
    </citation>
    <scope>NUCLEOTIDE SEQUENCE</scope>
    <source>
        <strain evidence="2">MN1</strain>
    </source>
</reference>
<dbReference type="EMBL" id="JABBWG010000019">
    <property type="protein sequence ID" value="KAG1815107.1"/>
    <property type="molecule type" value="Genomic_DNA"/>
</dbReference>
<protein>
    <submittedName>
        <fullName evidence="2">Uncharacterized protein</fullName>
    </submittedName>
</protein>
<proteinExistence type="predicted"/>
<organism evidence="2 3">
    <name type="scientific">Suillus subaureus</name>
    <dbReference type="NCBI Taxonomy" id="48587"/>
    <lineage>
        <taxon>Eukaryota</taxon>
        <taxon>Fungi</taxon>
        <taxon>Dikarya</taxon>
        <taxon>Basidiomycota</taxon>
        <taxon>Agaricomycotina</taxon>
        <taxon>Agaricomycetes</taxon>
        <taxon>Agaricomycetidae</taxon>
        <taxon>Boletales</taxon>
        <taxon>Suillineae</taxon>
        <taxon>Suillaceae</taxon>
        <taxon>Suillus</taxon>
    </lineage>
</organism>
<dbReference type="RefSeq" id="XP_041192244.1">
    <property type="nucleotide sequence ID" value="XM_041332967.1"/>
</dbReference>
<evidence type="ECO:0000256" key="1">
    <source>
        <dbReference type="SAM" id="Coils"/>
    </source>
</evidence>
<evidence type="ECO:0000313" key="3">
    <source>
        <dbReference type="Proteomes" id="UP000807769"/>
    </source>
</evidence>
<feature type="coiled-coil region" evidence="1">
    <location>
        <begin position="58"/>
        <end position="85"/>
    </location>
</feature>
<comment type="caution">
    <text evidence="2">The sequence shown here is derived from an EMBL/GenBank/DDBJ whole genome shotgun (WGS) entry which is preliminary data.</text>
</comment>
<accession>A0A9P7E9A5</accession>
<gene>
    <name evidence="2" type="ORF">BJ212DRAFT_1300290</name>
</gene>
<keyword evidence="3" id="KW-1185">Reference proteome</keyword>
<keyword evidence="1" id="KW-0175">Coiled coil</keyword>